<evidence type="ECO:0000313" key="2">
    <source>
        <dbReference type="EMBL" id="EFC42516.1"/>
    </source>
</evidence>
<dbReference type="VEuPathDB" id="AmoebaDB:NAEGRDRAFT_80381"/>
<dbReference type="KEGG" id="ngr:NAEGRDRAFT_80381"/>
<reference evidence="2 3" key="1">
    <citation type="journal article" date="2010" name="Cell">
        <title>The genome of Naegleria gruberi illuminates early eukaryotic versatility.</title>
        <authorList>
            <person name="Fritz-Laylin L.K."/>
            <person name="Prochnik S.E."/>
            <person name="Ginger M.L."/>
            <person name="Dacks J.B."/>
            <person name="Carpenter M.L."/>
            <person name="Field M.C."/>
            <person name="Kuo A."/>
            <person name="Paredez A."/>
            <person name="Chapman J."/>
            <person name="Pham J."/>
            <person name="Shu S."/>
            <person name="Neupane R."/>
            <person name="Cipriano M."/>
            <person name="Mancuso J."/>
            <person name="Tu H."/>
            <person name="Salamov A."/>
            <person name="Lindquist E."/>
            <person name="Shapiro H."/>
            <person name="Lucas S."/>
            <person name="Grigoriev I.V."/>
            <person name="Cande W.Z."/>
            <person name="Fulton C."/>
            <person name="Rokhsar D.S."/>
            <person name="Dawson S.C."/>
        </authorList>
    </citation>
    <scope>NUCLEOTIDE SEQUENCE [LARGE SCALE GENOMIC DNA]</scope>
    <source>
        <strain evidence="2 3">NEG-M</strain>
    </source>
</reference>
<evidence type="ECO:0000256" key="1">
    <source>
        <dbReference type="SAM" id="SignalP"/>
    </source>
</evidence>
<sequence length="131" mass="14615">MYKHSLSNLFIVGLLLCLLVGCVYSSQVVDNVLEKSGAKIETLPIGVTTKDQVAELHEFVVKPLVKVVANKIEKVAKEHPKEANQIKKDVNSLKQKLESRLRGQLNQKDAKKIMKQKQEELIAGIRSNLGL</sequence>
<dbReference type="RefSeq" id="XP_002675260.1">
    <property type="nucleotide sequence ID" value="XM_002675214.1"/>
</dbReference>
<protein>
    <submittedName>
        <fullName evidence="2">Predicted protein</fullName>
    </submittedName>
</protein>
<dbReference type="EMBL" id="GG738879">
    <property type="protein sequence ID" value="EFC42516.1"/>
    <property type="molecule type" value="Genomic_DNA"/>
</dbReference>
<dbReference type="AlphaFoldDB" id="D2VKX2"/>
<feature type="signal peptide" evidence="1">
    <location>
        <begin position="1"/>
        <end position="25"/>
    </location>
</feature>
<name>D2VKX2_NAEGR</name>
<feature type="chain" id="PRO_5003038251" evidence="1">
    <location>
        <begin position="26"/>
        <end position="131"/>
    </location>
</feature>
<keyword evidence="1" id="KW-0732">Signal</keyword>
<dbReference type="InParanoid" id="D2VKX2"/>
<accession>D2VKX2</accession>
<evidence type="ECO:0000313" key="3">
    <source>
        <dbReference type="Proteomes" id="UP000006671"/>
    </source>
</evidence>
<keyword evidence="3" id="KW-1185">Reference proteome</keyword>
<dbReference type="SUPFAM" id="SSF103657">
    <property type="entry name" value="BAR/IMD domain-like"/>
    <property type="match status" value="1"/>
</dbReference>
<organism evidence="3">
    <name type="scientific">Naegleria gruberi</name>
    <name type="common">Amoeba</name>
    <dbReference type="NCBI Taxonomy" id="5762"/>
    <lineage>
        <taxon>Eukaryota</taxon>
        <taxon>Discoba</taxon>
        <taxon>Heterolobosea</taxon>
        <taxon>Tetramitia</taxon>
        <taxon>Eutetramitia</taxon>
        <taxon>Vahlkampfiidae</taxon>
        <taxon>Naegleria</taxon>
    </lineage>
</organism>
<dbReference type="Proteomes" id="UP000006671">
    <property type="component" value="Unassembled WGS sequence"/>
</dbReference>
<proteinExistence type="predicted"/>
<gene>
    <name evidence="2" type="ORF">NAEGRDRAFT_80381</name>
</gene>
<dbReference type="GeneID" id="8863079"/>
<dbReference type="PROSITE" id="PS51257">
    <property type="entry name" value="PROKAR_LIPOPROTEIN"/>
    <property type="match status" value="1"/>
</dbReference>
<dbReference type="OMA" id="EYETTHQ"/>
<dbReference type="InterPro" id="IPR027267">
    <property type="entry name" value="AH/BAR_dom_sf"/>
</dbReference>